<proteinExistence type="predicted"/>
<dbReference type="EMBL" id="JANRMS010001193">
    <property type="protein sequence ID" value="KAJ3530246.1"/>
    <property type="molecule type" value="Genomic_DNA"/>
</dbReference>
<keyword evidence="2" id="KW-1185">Reference proteome</keyword>
<organism evidence="1 2">
    <name type="scientific">Fusarium decemcellulare</name>
    <dbReference type="NCBI Taxonomy" id="57161"/>
    <lineage>
        <taxon>Eukaryota</taxon>
        <taxon>Fungi</taxon>
        <taxon>Dikarya</taxon>
        <taxon>Ascomycota</taxon>
        <taxon>Pezizomycotina</taxon>
        <taxon>Sordariomycetes</taxon>
        <taxon>Hypocreomycetidae</taxon>
        <taxon>Hypocreales</taxon>
        <taxon>Nectriaceae</taxon>
        <taxon>Fusarium</taxon>
        <taxon>Fusarium decemcellulare species complex</taxon>
    </lineage>
</organism>
<sequence>MAPNLKNIIFSNIRNHQSTTVLEQAMKTKDGDTSTQSEDTEAMLRDRHEATQKREKEKVDKMDDAAKTPQHSVDGMTDEQLSRISIRIQENDDPEEEDASGDAETLDEKDEFNKYKHHQYVRRWGLFKDSDGLDEEWFIPDPPILAEDDPAYLCNMCRHIDFGTLLSKRGLPGNQQPGPTSIHLLGIWKVMKNDNCSFCRLLRRKILEDKLVPDLLQEELVRLSFDLNVLDDGPDHALRLEIEIPDEERGDVRSRFVMHKIAESEEKPLPLQGLEVGRDKANMSQLKSWLSVDDGHGQPEQREHLGPLMSTVRLVDTTDNCIREVQVPCEYVCLSYVWGTGSQTQYTTDTKTRLEAPGGLTDASSDLPQTILDAMQVTREVGLRYIWIDALCITQDDNEDKAAIISKMGTIYGNAAFTIMASTNSNPTDGLPGVGVPRSREQIVEKVQGMTLGVALHDARQRHAEIEDGLWNSRAWTFQERVLSQRAVFFTSSQMCFVSPQGAAFEDTVPVPNLRYKATPYNDQTQFSARLRDLWMRIWRDPTQSRYINKGFETEDGITIFVGEDPDKPGEAAEDVVTPLYQYKAIAGNESIDAPLIEGLTLWDAYAQGVNSYTKRSMTWQSDAVNAFVGIADLIRQGTNTKFWHGMPEFAFTQSLLWQPKEPLKRRVSSDGKVLFPSWTWAAWQGHVSYRGRGWHNAVGFAPGIMVQWLKEVTIDEWLEDFKLSGERTEEEIEECLRQLRGARLRLMKPHPANLLHFDYQRYGWEVEHDKVRNQHIFVHEAYPGVKLSLPICLPGQEIVELPSEDGVLYFQARTTPARFYERPHDNPVKPLQDTFLQIGLKDEDRSANYRRPWQFIIYHQGYRAGFLSLNVPLEELNLDPDQKIDGEAAYSIVAISCDSLPHIAPPLVGWDMYWSGDPQLMQEKTMRDEWTAQRDRPEVPDEDATPSDDVVNENGDPRWDEGRFGTVSILDVCNVLLVKNLPGGFSERIGLELHIDCRDSDGKPSILDRHASLDLLNHSLCIRKGLDLARLELARRHTIGKEQIQFLKCSVLGLRETEISPNKHDECGASPDEASVALQVPLCRVHEIRLQDSSDDSGDGVCVASQADSLLSQSC</sequence>
<accession>A0ACC1S1S6</accession>
<reference evidence="1" key="1">
    <citation type="submission" date="2022-08" db="EMBL/GenBank/DDBJ databases">
        <title>Genome Sequence of Fusarium decemcellulare.</title>
        <authorList>
            <person name="Buettner E."/>
        </authorList>
    </citation>
    <scope>NUCLEOTIDE SEQUENCE</scope>
    <source>
        <strain evidence="1">Babe19</strain>
    </source>
</reference>
<dbReference type="Proteomes" id="UP001148629">
    <property type="component" value="Unassembled WGS sequence"/>
</dbReference>
<comment type="caution">
    <text evidence="1">The sequence shown here is derived from an EMBL/GenBank/DDBJ whole genome shotgun (WGS) entry which is preliminary data.</text>
</comment>
<protein>
    <submittedName>
        <fullName evidence="1">Uncharacterized protein</fullName>
    </submittedName>
</protein>
<name>A0ACC1S1S6_9HYPO</name>
<gene>
    <name evidence="1" type="ORF">NM208_g9413</name>
</gene>
<evidence type="ECO:0000313" key="2">
    <source>
        <dbReference type="Proteomes" id="UP001148629"/>
    </source>
</evidence>
<evidence type="ECO:0000313" key="1">
    <source>
        <dbReference type="EMBL" id="KAJ3530246.1"/>
    </source>
</evidence>